<keyword evidence="1" id="KW-0812">Transmembrane</keyword>
<dbReference type="Proteomes" id="UP001304088">
    <property type="component" value="Chromosome"/>
</dbReference>
<dbReference type="AlphaFoldDB" id="A0AA96VCL4"/>
<reference evidence="2 3" key="1">
    <citation type="submission" date="2023-02" db="EMBL/GenBank/DDBJ databases">
        <title>Streptococcus sp. Genome Sequencing and Assembly.</title>
        <authorList>
            <person name="Shore S.M."/>
            <person name="Nicholson T.L."/>
        </authorList>
    </citation>
    <scope>NUCLEOTIDE SEQUENCE [LARGE SCALE GENOMIC DNA]</scope>
    <source>
        <strain evidence="2 3">29896</strain>
    </source>
</reference>
<dbReference type="Pfam" id="PF17255">
    <property type="entry name" value="EbsA"/>
    <property type="match status" value="1"/>
</dbReference>
<dbReference type="RefSeq" id="WP_248028515.1">
    <property type="nucleotide sequence ID" value="NZ_CP118733.1"/>
</dbReference>
<feature type="transmembrane region" description="Helical" evidence="1">
    <location>
        <begin position="20"/>
        <end position="38"/>
    </location>
</feature>
<dbReference type="InterPro" id="IPR020215">
    <property type="entry name" value="EbsA-like"/>
</dbReference>
<keyword evidence="3" id="KW-1185">Reference proteome</keyword>
<accession>A0AA96VCL4</accession>
<dbReference type="KEGG" id="ssuv:PXH68_05320"/>
<protein>
    <submittedName>
        <fullName evidence="2">EbsA family protein</fullName>
    </submittedName>
</protein>
<feature type="transmembrane region" description="Helical" evidence="1">
    <location>
        <begin position="45"/>
        <end position="66"/>
    </location>
</feature>
<evidence type="ECO:0000313" key="3">
    <source>
        <dbReference type="Proteomes" id="UP001304088"/>
    </source>
</evidence>
<sequence length="162" mass="19007">MIKIFGKVRYHWQPELAWAVIYWSMAVAPVFIGLSLLYEKARIPNVIFILFLIFIVLFGAGFHRYFVLEEGDLRIASANPFRKSRIAIASIEKVEVSVLSITLYSSDYPSGLSFCMRKWPKKYFINDLARHTHFRGEVELVDHLKKQDYFEVYYSEKAKSVR</sequence>
<evidence type="ECO:0000256" key="1">
    <source>
        <dbReference type="SAM" id="Phobius"/>
    </source>
</evidence>
<dbReference type="EMBL" id="CP118733">
    <property type="protein sequence ID" value="WNY46314.1"/>
    <property type="molecule type" value="Genomic_DNA"/>
</dbReference>
<name>A0AA96VCL4_9STRE</name>
<gene>
    <name evidence="2" type="ORF">PXH68_05320</name>
</gene>
<evidence type="ECO:0000313" key="2">
    <source>
        <dbReference type="EMBL" id="WNY46314.1"/>
    </source>
</evidence>
<organism evidence="2 3">
    <name type="scientific">Streptococcus suivaginalis</name>
    <dbReference type="NCBI Taxonomy" id="3028082"/>
    <lineage>
        <taxon>Bacteria</taxon>
        <taxon>Bacillati</taxon>
        <taxon>Bacillota</taxon>
        <taxon>Bacilli</taxon>
        <taxon>Lactobacillales</taxon>
        <taxon>Streptococcaceae</taxon>
        <taxon>Streptococcus</taxon>
    </lineage>
</organism>
<keyword evidence="1" id="KW-0472">Membrane</keyword>
<keyword evidence="1" id="KW-1133">Transmembrane helix</keyword>
<proteinExistence type="predicted"/>